<keyword evidence="7" id="KW-0695">RNA-directed DNA polymerase</keyword>
<dbReference type="GO" id="GO:0004519">
    <property type="term" value="F:endonuclease activity"/>
    <property type="evidence" value="ECO:0007669"/>
    <property type="project" value="UniProtKB-KW"/>
</dbReference>
<keyword evidence="8" id="KW-0239">DNA-directed DNA polymerase</keyword>
<keyword evidence="8" id="KW-0808">Transferase</keyword>
<organism evidence="10 11">
    <name type="scientific">Mucuna pruriens</name>
    <name type="common">Velvet bean</name>
    <name type="synonym">Dolichos pruriens</name>
    <dbReference type="NCBI Taxonomy" id="157652"/>
    <lineage>
        <taxon>Eukaryota</taxon>
        <taxon>Viridiplantae</taxon>
        <taxon>Streptophyta</taxon>
        <taxon>Embryophyta</taxon>
        <taxon>Tracheophyta</taxon>
        <taxon>Spermatophyta</taxon>
        <taxon>Magnoliopsida</taxon>
        <taxon>eudicotyledons</taxon>
        <taxon>Gunneridae</taxon>
        <taxon>Pentapetalae</taxon>
        <taxon>rosids</taxon>
        <taxon>fabids</taxon>
        <taxon>Fabales</taxon>
        <taxon>Fabaceae</taxon>
        <taxon>Papilionoideae</taxon>
        <taxon>50 kb inversion clade</taxon>
        <taxon>NPAAA clade</taxon>
        <taxon>indigoferoid/millettioid clade</taxon>
        <taxon>Phaseoleae</taxon>
        <taxon>Mucuna</taxon>
    </lineage>
</organism>
<keyword evidence="3" id="KW-0255">Endonuclease</keyword>
<keyword evidence="5" id="KW-0460">Magnesium</keyword>
<evidence type="ECO:0000313" key="10">
    <source>
        <dbReference type="EMBL" id="RDX82720.1"/>
    </source>
</evidence>
<name>A0A371FWZ1_MUCPR</name>
<evidence type="ECO:0000256" key="5">
    <source>
        <dbReference type="ARBA" id="ARBA00022842"/>
    </source>
</evidence>
<dbReference type="GO" id="GO:0016787">
    <property type="term" value="F:hydrolase activity"/>
    <property type="evidence" value="ECO:0007669"/>
    <property type="project" value="UniProtKB-KW"/>
</dbReference>
<dbReference type="GO" id="GO:0015074">
    <property type="term" value="P:DNA integration"/>
    <property type="evidence" value="ECO:0007669"/>
    <property type="project" value="UniProtKB-KW"/>
</dbReference>
<gene>
    <name evidence="10" type="ORF">CR513_36455</name>
</gene>
<sequence length="178" mass="21171">MILKFSSLTFSMTRNLKKGYNVHIYDGYYTLIDRNRKFIIKVKMAPNHLFLLKVHHEHFSYLSSVILNYEWLRHMRFGTFSLFLLNYLSRKMYVIGFPIINIPNGVCKTCEIGKNHRESFPTGKLGYTFCSKKPKVCNAFKTFKEFIEKQSECRIKALRIDKGQEYLAFKNFFEQYGI</sequence>
<keyword evidence="9" id="KW-0233">DNA recombination</keyword>
<dbReference type="InterPro" id="IPR039537">
    <property type="entry name" value="Retrotran_Ty1/copia-like"/>
</dbReference>
<dbReference type="PANTHER" id="PTHR42648:SF11">
    <property type="entry name" value="TRANSPOSON TY4-P GAG-POL POLYPROTEIN"/>
    <property type="match status" value="1"/>
</dbReference>
<feature type="non-terminal residue" evidence="10">
    <location>
        <position position="1"/>
    </location>
</feature>
<proteinExistence type="predicted"/>
<dbReference type="PANTHER" id="PTHR42648">
    <property type="entry name" value="TRANSPOSASE, PUTATIVE-RELATED"/>
    <property type="match status" value="1"/>
</dbReference>
<evidence type="ECO:0008006" key="12">
    <source>
        <dbReference type="Google" id="ProtNLM"/>
    </source>
</evidence>
<dbReference type="Proteomes" id="UP000257109">
    <property type="component" value="Unassembled WGS sequence"/>
</dbReference>
<evidence type="ECO:0000256" key="4">
    <source>
        <dbReference type="ARBA" id="ARBA00022801"/>
    </source>
</evidence>
<keyword evidence="2" id="KW-0479">Metal-binding</keyword>
<keyword evidence="6" id="KW-0229">DNA integration</keyword>
<protein>
    <recommendedName>
        <fullName evidence="12">GAG-pre-integrase domain-containing protein</fullName>
    </recommendedName>
</protein>
<keyword evidence="8" id="KW-0548">Nucleotidyltransferase</keyword>
<evidence type="ECO:0000256" key="9">
    <source>
        <dbReference type="ARBA" id="ARBA00023172"/>
    </source>
</evidence>
<dbReference type="OrthoDB" id="1431938at2759"/>
<keyword evidence="11" id="KW-1185">Reference proteome</keyword>
<evidence type="ECO:0000313" key="11">
    <source>
        <dbReference type="Proteomes" id="UP000257109"/>
    </source>
</evidence>
<evidence type="ECO:0000256" key="7">
    <source>
        <dbReference type="ARBA" id="ARBA00022918"/>
    </source>
</evidence>
<evidence type="ECO:0000256" key="2">
    <source>
        <dbReference type="ARBA" id="ARBA00022723"/>
    </source>
</evidence>
<dbReference type="GO" id="GO:0046872">
    <property type="term" value="F:metal ion binding"/>
    <property type="evidence" value="ECO:0007669"/>
    <property type="project" value="UniProtKB-KW"/>
</dbReference>
<comment type="caution">
    <text evidence="10">The sequence shown here is derived from an EMBL/GenBank/DDBJ whole genome shotgun (WGS) entry which is preliminary data.</text>
</comment>
<dbReference type="AlphaFoldDB" id="A0A371FWZ1"/>
<dbReference type="GO" id="GO:0006310">
    <property type="term" value="P:DNA recombination"/>
    <property type="evidence" value="ECO:0007669"/>
    <property type="project" value="UniProtKB-KW"/>
</dbReference>
<evidence type="ECO:0000256" key="1">
    <source>
        <dbReference type="ARBA" id="ARBA00022722"/>
    </source>
</evidence>
<accession>A0A371FWZ1</accession>
<dbReference type="EMBL" id="QJKJ01007570">
    <property type="protein sequence ID" value="RDX82720.1"/>
    <property type="molecule type" value="Genomic_DNA"/>
</dbReference>
<reference evidence="10" key="1">
    <citation type="submission" date="2018-05" db="EMBL/GenBank/DDBJ databases">
        <title>Draft genome of Mucuna pruriens seed.</title>
        <authorList>
            <person name="Nnadi N.E."/>
            <person name="Vos R."/>
            <person name="Hasami M.H."/>
            <person name="Devisetty U.K."/>
            <person name="Aguiy J.C."/>
        </authorList>
    </citation>
    <scope>NUCLEOTIDE SEQUENCE [LARGE SCALE GENOMIC DNA]</scope>
    <source>
        <strain evidence="10">JCA_2017</strain>
    </source>
</reference>
<evidence type="ECO:0000256" key="6">
    <source>
        <dbReference type="ARBA" id="ARBA00022908"/>
    </source>
</evidence>
<keyword evidence="4" id="KW-0378">Hydrolase</keyword>
<evidence type="ECO:0000256" key="8">
    <source>
        <dbReference type="ARBA" id="ARBA00022932"/>
    </source>
</evidence>
<dbReference type="GO" id="GO:0003887">
    <property type="term" value="F:DNA-directed DNA polymerase activity"/>
    <property type="evidence" value="ECO:0007669"/>
    <property type="project" value="UniProtKB-KW"/>
</dbReference>
<keyword evidence="1" id="KW-0540">Nuclease</keyword>
<dbReference type="GO" id="GO:0003964">
    <property type="term" value="F:RNA-directed DNA polymerase activity"/>
    <property type="evidence" value="ECO:0007669"/>
    <property type="project" value="UniProtKB-KW"/>
</dbReference>
<evidence type="ECO:0000256" key="3">
    <source>
        <dbReference type="ARBA" id="ARBA00022759"/>
    </source>
</evidence>